<keyword evidence="2" id="KW-0805">Transcription regulation</keyword>
<dbReference type="GO" id="GO:0003677">
    <property type="term" value="F:DNA binding"/>
    <property type="evidence" value="ECO:0007669"/>
    <property type="project" value="UniProtKB-KW"/>
</dbReference>
<name>A0A0D2CAY0_9EURO</name>
<feature type="region of interest" description="Disordered" evidence="6">
    <location>
        <begin position="637"/>
        <end position="663"/>
    </location>
</feature>
<keyword evidence="4" id="KW-0804">Transcription</keyword>
<dbReference type="CDD" id="cd00067">
    <property type="entry name" value="GAL4"/>
    <property type="match status" value="1"/>
</dbReference>
<dbReference type="EMBL" id="KN847043">
    <property type="protein sequence ID" value="KIW27575.1"/>
    <property type="molecule type" value="Genomic_DNA"/>
</dbReference>
<dbReference type="GeneID" id="27346498"/>
<keyword evidence="9" id="KW-1185">Reference proteome</keyword>
<sequence length="734" mass="82470">MTTVAPAKVLKHRASKACERCRTRKVRCDIVLRKGRCTNCTLDDLDCVESGPRRRRGTGRGSRTKSVTTNPTNPSVNDSASWSPVHDVPSVLATNIQMSEDVLGPATANEAPSLSTTSPEDGHPVPDSNEDLFPDFTGDLLNKGLEVPLCECRERRKHSNQDDDAFKDLQSLLPAFASPTRSQRTYRYAEFLQKQKAFEIPPPRLLQALLIRYVEFVHPHLPLVDLHPVLQAVATGGKEGTVSLMLFQAMLLAASPYVDAQYVMEAGYPNRMALRRELAERARLLYDFDCEADRLVIVQALILMTSWQERGDEVKHLRHWISIAYNIACLLGLNKEVPDSLNLPPKHRSLRKRIWWSLYMRDRTLSLGLRQWPIIAAEVCEISQPVVEDFDIHPASDKICELLQNCALLRDLDQQVRLAEVFRAQLELSHHTQEVFKARYTVVTPKLGSTHMIALVLVPKPLITTLHSVETCSEVLDKWIKKLPEKLRFRTPLSLHFDPGEDVLVLHCGILNLFYYALVCALHRPYPLPAQRELAPSEKISQRRARHAANAIFSILEEFQSLDTVCFLPTQGITFMLQGTVTALCDTTSDNEQMRTQSCRRLQTCLEILTSIRDMHSYAAYATNFLTAAATRLDRQSQSLEYGGSQREPRPTTPASSQRPVSVLAPPLPFLGTHVGHNDWTATTDSTAVSSFEQTNDTQAGLQALLWYSEPPDPGFDCETADFASSWEPFAGLL</sequence>
<proteinExistence type="predicted"/>
<evidence type="ECO:0000256" key="6">
    <source>
        <dbReference type="SAM" id="MobiDB-lite"/>
    </source>
</evidence>
<dbReference type="SMART" id="SM00906">
    <property type="entry name" value="Fungal_trans"/>
    <property type="match status" value="1"/>
</dbReference>
<feature type="region of interest" description="Disordered" evidence="6">
    <location>
        <begin position="106"/>
        <end position="133"/>
    </location>
</feature>
<dbReference type="STRING" id="569365.A0A0D2CAY0"/>
<dbReference type="SUPFAM" id="SSF57701">
    <property type="entry name" value="Zn2/Cys6 DNA-binding domain"/>
    <property type="match status" value="1"/>
</dbReference>
<dbReference type="SMART" id="SM00066">
    <property type="entry name" value="GAL4"/>
    <property type="match status" value="1"/>
</dbReference>
<evidence type="ECO:0000259" key="7">
    <source>
        <dbReference type="PROSITE" id="PS50048"/>
    </source>
</evidence>
<dbReference type="VEuPathDB" id="FungiDB:PV07_07304"/>
<reference evidence="8 9" key="1">
    <citation type="submission" date="2015-01" db="EMBL/GenBank/DDBJ databases">
        <title>The Genome Sequence of Cladophialophora immunda CBS83496.</title>
        <authorList>
            <consortium name="The Broad Institute Genomics Platform"/>
            <person name="Cuomo C."/>
            <person name="de Hoog S."/>
            <person name="Gorbushina A."/>
            <person name="Stielow B."/>
            <person name="Teixiera M."/>
            <person name="Abouelleil A."/>
            <person name="Chapman S.B."/>
            <person name="Priest M."/>
            <person name="Young S.K."/>
            <person name="Wortman J."/>
            <person name="Nusbaum C."/>
            <person name="Birren B."/>
        </authorList>
    </citation>
    <scope>NUCLEOTIDE SEQUENCE [LARGE SCALE GENOMIC DNA]</scope>
    <source>
        <strain evidence="8 9">CBS 83496</strain>
    </source>
</reference>
<dbReference type="InterPro" id="IPR001138">
    <property type="entry name" value="Zn2Cys6_DnaBD"/>
</dbReference>
<keyword evidence="5" id="KW-0539">Nucleus</keyword>
<protein>
    <recommendedName>
        <fullName evidence="7">Zn(2)-C6 fungal-type domain-containing protein</fullName>
    </recommendedName>
</protein>
<evidence type="ECO:0000313" key="8">
    <source>
        <dbReference type="EMBL" id="KIW27575.1"/>
    </source>
</evidence>
<dbReference type="PROSITE" id="PS00463">
    <property type="entry name" value="ZN2_CY6_FUNGAL_1"/>
    <property type="match status" value="1"/>
</dbReference>
<dbReference type="Pfam" id="PF04082">
    <property type="entry name" value="Fungal_trans"/>
    <property type="match status" value="1"/>
</dbReference>
<dbReference type="GO" id="GO:0000981">
    <property type="term" value="F:DNA-binding transcription factor activity, RNA polymerase II-specific"/>
    <property type="evidence" value="ECO:0007669"/>
    <property type="project" value="InterPro"/>
</dbReference>
<evidence type="ECO:0000313" key="9">
    <source>
        <dbReference type="Proteomes" id="UP000054466"/>
    </source>
</evidence>
<accession>A0A0D2CAY0</accession>
<dbReference type="PANTHER" id="PTHR47425:SF3">
    <property type="entry name" value="ZN(II)2CYS6 TRANSCRIPTION FACTOR (EUROFUNG)"/>
    <property type="match status" value="1"/>
</dbReference>
<evidence type="ECO:0000256" key="3">
    <source>
        <dbReference type="ARBA" id="ARBA00023125"/>
    </source>
</evidence>
<dbReference type="GO" id="GO:0006351">
    <property type="term" value="P:DNA-templated transcription"/>
    <property type="evidence" value="ECO:0007669"/>
    <property type="project" value="InterPro"/>
</dbReference>
<dbReference type="Pfam" id="PF00172">
    <property type="entry name" value="Zn_clus"/>
    <property type="match status" value="1"/>
</dbReference>
<dbReference type="AlphaFoldDB" id="A0A0D2CAY0"/>
<feature type="domain" description="Zn(2)-C6 fungal-type" evidence="7">
    <location>
        <begin position="17"/>
        <end position="49"/>
    </location>
</feature>
<organism evidence="8 9">
    <name type="scientific">Cladophialophora immunda</name>
    <dbReference type="NCBI Taxonomy" id="569365"/>
    <lineage>
        <taxon>Eukaryota</taxon>
        <taxon>Fungi</taxon>
        <taxon>Dikarya</taxon>
        <taxon>Ascomycota</taxon>
        <taxon>Pezizomycotina</taxon>
        <taxon>Eurotiomycetes</taxon>
        <taxon>Chaetothyriomycetidae</taxon>
        <taxon>Chaetothyriales</taxon>
        <taxon>Herpotrichiellaceae</taxon>
        <taxon>Cladophialophora</taxon>
    </lineage>
</organism>
<dbReference type="Proteomes" id="UP000054466">
    <property type="component" value="Unassembled WGS sequence"/>
</dbReference>
<feature type="compositionally biased region" description="Polar residues" evidence="6">
    <location>
        <begin position="110"/>
        <end position="119"/>
    </location>
</feature>
<dbReference type="OrthoDB" id="5121955at2759"/>
<feature type="region of interest" description="Disordered" evidence="6">
    <location>
        <begin position="48"/>
        <end position="84"/>
    </location>
</feature>
<dbReference type="PROSITE" id="PS50048">
    <property type="entry name" value="ZN2_CY6_FUNGAL_2"/>
    <property type="match status" value="1"/>
</dbReference>
<gene>
    <name evidence="8" type="ORF">PV07_07304</name>
</gene>
<evidence type="ECO:0000256" key="1">
    <source>
        <dbReference type="ARBA" id="ARBA00022723"/>
    </source>
</evidence>
<dbReference type="InterPro" id="IPR052761">
    <property type="entry name" value="Fungal_Detox/Toxin_TFs"/>
</dbReference>
<evidence type="ECO:0000256" key="5">
    <source>
        <dbReference type="ARBA" id="ARBA00023242"/>
    </source>
</evidence>
<dbReference type="Gene3D" id="4.10.240.10">
    <property type="entry name" value="Zn(2)-C6 fungal-type DNA-binding domain"/>
    <property type="match status" value="1"/>
</dbReference>
<dbReference type="GO" id="GO:0008270">
    <property type="term" value="F:zinc ion binding"/>
    <property type="evidence" value="ECO:0007669"/>
    <property type="project" value="InterPro"/>
</dbReference>
<evidence type="ECO:0000256" key="2">
    <source>
        <dbReference type="ARBA" id="ARBA00023015"/>
    </source>
</evidence>
<dbReference type="InterPro" id="IPR007219">
    <property type="entry name" value="XnlR_reg_dom"/>
</dbReference>
<evidence type="ECO:0000256" key="4">
    <source>
        <dbReference type="ARBA" id="ARBA00023163"/>
    </source>
</evidence>
<dbReference type="RefSeq" id="XP_016247791.1">
    <property type="nucleotide sequence ID" value="XM_016394372.1"/>
</dbReference>
<feature type="compositionally biased region" description="Polar residues" evidence="6">
    <location>
        <begin position="70"/>
        <end position="82"/>
    </location>
</feature>
<keyword evidence="1" id="KW-0479">Metal-binding</keyword>
<dbReference type="CDD" id="cd12148">
    <property type="entry name" value="fungal_TF_MHR"/>
    <property type="match status" value="1"/>
</dbReference>
<dbReference type="InterPro" id="IPR036864">
    <property type="entry name" value="Zn2-C6_fun-type_DNA-bd_sf"/>
</dbReference>
<dbReference type="HOGENOM" id="CLU_006329_1_4_1"/>
<keyword evidence="3" id="KW-0238">DNA-binding</keyword>
<dbReference type="PANTHER" id="PTHR47425">
    <property type="entry name" value="FARB-RELATED"/>
    <property type="match status" value="1"/>
</dbReference>